<comment type="function">
    <text evidence="1 6">Required for the transposition of the insertion element.</text>
</comment>
<proteinExistence type="inferred from homology"/>
<dbReference type="Pfam" id="PF00872">
    <property type="entry name" value="Transposase_mut"/>
    <property type="match status" value="1"/>
</dbReference>
<keyword evidence="4 6" id="KW-0238">DNA-binding</keyword>
<evidence type="ECO:0000256" key="4">
    <source>
        <dbReference type="ARBA" id="ARBA00023125"/>
    </source>
</evidence>
<keyword evidence="3 6" id="KW-0815">Transposition</keyword>
<evidence type="ECO:0000256" key="3">
    <source>
        <dbReference type="ARBA" id="ARBA00022578"/>
    </source>
</evidence>
<evidence type="ECO:0000256" key="1">
    <source>
        <dbReference type="ARBA" id="ARBA00002190"/>
    </source>
</evidence>
<feature type="region of interest" description="Disordered" evidence="7">
    <location>
        <begin position="51"/>
        <end position="71"/>
    </location>
</feature>
<keyword evidence="5 6" id="KW-0233">DNA recombination</keyword>
<dbReference type="PANTHER" id="PTHR33217:SF7">
    <property type="entry name" value="TRANSPOSASE FOR INSERTION SEQUENCE ELEMENT IS1081"/>
    <property type="match status" value="1"/>
</dbReference>
<reference evidence="8" key="1">
    <citation type="submission" date="2017-03" db="EMBL/GenBank/DDBJ databases">
        <authorList>
            <person name="Monnet C."/>
        </authorList>
    </citation>
    <scope>NUCLEOTIDE SEQUENCE [LARGE SCALE GENOMIC DNA]</scope>
    <source>
        <strain evidence="8">ATCC 9175</strain>
    </source>
</reference>
<feature type="compositionally biased region" description="Basic and acidic residues" evidence="7">
    <location>
        <begin position="51"/>
        <end position="60"/>
    </location>
</feature>
<dbReference type="Proteomes" id="UP000234525">
    <property type="component" value="Unassembled WGS sequence"/>
</dbReference>
<evidence type="ECO:0000313" key="9">
    <source>
        <dbReference type="Proteomes" id="UP000234525"/>
    </source>
</evidence>
<keyword evidence="6" id="KW-0814">Transposable element</keyword>
<gene>
    <name evidence="8" type="ORF">BAUR9175_01339</name>
</gene>
<dbReference type="GO" id="GO:0003677">
    <property type="term" value="F:DNA binding"/>
    <property type="evidence" value="ECO:0007669"/>
    <property type="project" value="UniProtKB-UniRule"/>
</dbReference>
<keyword evidence="9" id="KW-1185">Reference proteome</keyword>
<protein>
    <recommendedName>
        <fullName evidence="6">Mutator family transposase</fullName>
    </recommendedName>
</protein>
<evidence type="ECO:0000313" key="8">
    <source>
        <dbReference type="EMBL" id="SMX74805.1"/>
    </source>
</evidence>
<dbReference type="InterPro" id="IPR001207">
    <property type="entry name" value="Transposase_mutator"/>
</dbReference>
<organism evidence="8 9">
    <name type="scientific">Brevibacterium aurantiacum</name>
    <dbReference type="NCBI Taxonomy" id="273384"/>
    <lineage>
        <taxon>Bacteria</taxon>
        <taxon>Bacillati</taxon>
        <taxon>Actinomycetota</taxon>
        <taxon>Actinomycetes</taxon>
        <taxon>Micrococcales</taxon>
        <taxon>Brevibacteriaceae</taxon>
        <taxon>Brevibacterium</taxon>
    </lineage>
</organism>
<name>A0A2H1IHY1_BREAU</name>
<comment type="caution">
    <text evidence="8">The sequence shown here is derived from an EMBL/GenBank/DDBJ whole genome shotgun (WGS) entry which is preliminary data.</text>
</comment>
<dbReference type="GO" id="GO:0004803">
    <property type="term" value="F:transposase activity"/>
    <property type="evidence" value="ECO:0007669"/>
    <property type="project" value="UniProtKB-UniRule"/>
</dbReference>
<feature type="non-terminal residue" evidence="8">
    <location>
        <position position="212"/>
    </location>
</feature>
<evidence type="ECO:0000256" key="6">
    <source>
        <dbReference type="RuleBase" id="RU365089"/>
    </source>
</evidence>
<dbReference type="GO" id="GO:0006313">
    <property type="term" value="P:DNA transposition"/>
    <property type="evidence" value="ECO:0007669"/>
    <property type="project" value="UniProtKB-UniRule"/>
</dbReference>
<comment type="similarity">
    <text evidence="2 6">Belongs to the transposase mutator family.</text>
</comment>
<accession>A0A2H1IHY1</accession>
<dbReference type="EMBL" id="FXZB01000008">
    <property type="protein sequence ID" value="SMX74805.1"/>
    <property type="molecule type" value="Genomic_DNA"/>
</dbReference>
<evidence type="ECO:0000256" key="5">
    <source>
        <dbReference type="ARBA" id="ARBA00023172"/>
    </source>
</evidence>
<sequence>MADPNSAVSTLINQVLTDPDLAHSDVFRQMLQAGLQDLIEAEATATIGAARYERSEDRSTRRNGSRKKTLATPSGEVDLAIPKLRKGSFFPSLLNPRRRVDKALYAVICQAWIDGVSTRKVDDLVRALGNESGISRSTVSRICADIDEAVAEFLARRLDHTWFPYLFVDATYVDVRHRGRVVSQAVAVVTGVSSQGRREILTMSVGDAESTD</sequence>
<evidence type="ECO:0000256" key="7">
    <source>
        <dbReference type="SAM" id="MobiDB-lite"/>
    </source>
</evidence>
<dbReference type="PANTHER" id="PTHR33217">
    <property type="entry name" value="TRANSPOSASE FOR INSERTION SEQUENCE ELEMENT IS1081"/>
    <property type="match status" value="1"/>
</dbReference>
<evidence type="ECO:0000256" key="2">
    <source>
        <dbReference type="ARBA" id="ARBA00010961"/>
    </source>
</evidence>
<dbReference type="AlphaFoldDB" id="A0A2H1IHY1"/>